<proteinExistence type="predicted"/>
<sequence length="63" mass="7042">MTDSALFVITAGLFLYTFMLARSREVAIHQVVFVSLMGFFLAQTSLGKPIWELLATIITGYLQ</sequence>
<dbReference type="RefSeq" id="WP_409123483.1">
    <property type="nucleotide sequence ID" value="NZ_JBJVNI010000032.1"/>
</dbReference>
<name>A0ABW9I5S3_9ACTN</name>
<dbReference type="EMBL" id="JBJVNI010000032">
    <property type="protein sequence ID" value="MFM9615216.1"/>
    <property type="molecule type" value="Genomic_DNA"/>
</dbReference>
<evidence type="ECO:0000313" key="1">
    <source>
        <dbReference type="EMBL" id="MFM9615216.1"/>
    </source>
</evidence>
<reference evidence="1 2" key="1">
    <citation type="submission" date="2024-12" db="EMBL/GenBank/DDBJ databases">
        <title>Forecasting of Potato common scab and diversities of Pathogenic streptomyces spp. in china.</title>
        <authorList>
            <person name="Handique U."/>
            <person name="Wu J."/>
        </authorList>
    </citation>
    <scope>NUCLEOTIDE SEQUENCE [LARGE SCALE GENOMIC DNA]</scope>
    <source>
        <strain evidence="1 2">ZRIMU1530</strain>
    </source>
</reference>
<evidence type="ECO:0000313" key="2">
    <source>
        <dbReference type="Proteomes" id="UP001631957"/>
    </source>
</evidence>
<gene>
    <name evidence="1" type="ORF">ACKI18_41845</name>
</gene>
<evidence type="ECO:0008006" key="3">
    <source>
        <dbReference type="Google" id="ProtNLM"/>
    </source>
</evidence>
<dbReference type="Proteomes" id="UP001631957">
    <property type="component" value="Unassembled WGS sequence"/>
</dbReference>
<keyword evidence="2" id="KW-1185">Reference proteome</keyword>
<protein>
    <recommendedName>
        <fullName evidence="3">Secreted protein</fullName>
    </recommendedName>
</protein>
<organism evidence="1 2">
    <name type="scientific">Streptomyces niveiscabiei</name>
    <dbReference type="NCBI Taxonomy" id="164115"/>
    <lineage>
        <taxon>Bacteria</taxon>
        <taxon>Bacillati</taxon>
        <taxon>Actinomycetota</taxon>
        <taxon>Actinomycetes</taxon>
        <taxon>Kitasatosporales</taxon>
        <taxon>Streptomycetaceae</taxon>
        <taxon>Streptomyces</taxon>
    </lineage>
</organism>
<accession>A0ABW9I5S3</accession>
<comment type="caution">
    <text evidence="1">The sequence shown here is derived from an EMBL/GenBank/DDBJ whole genome shotgun (WGS) entry which is preliminary data.</text>
</comment>